<name>A0ABY5HUV0_9SPIR</name>
<dbReference type="EMBL" id="CP038802">
    <property type="protein sequence ID" value="UTY28349.1"/>
    <property type="molecule type" value="Genomic_DNA"/>
</dbReference>
<gene>
    <name evidence="2" type="ORF">E4N76_04645</name>
</gene>
<dbReference type="InterPro" id="IPR003776">
    <property type="entry name" value="YcaO-like_dom"/>
</dbReference>
<dbReference type="Pfam" id="PF02624">
    <property type="entry name" value="YcaO"/>
    <property type="match status" value="1"/>
</dbReference>
<proteinExistence type="predicted"/>
<feature type="domain" description="YcaO" evidence="1">
    <location>
        <begin position="77"/>
        <end position="238"/>
    </location>
</feature>
<evidence type="ECO:0000313" key="3">
    <source>
        <dbReference type="Proteomes" id="UP001059401"/>
    </source>
</evidence>
<accession>A0ABY5HUV0</accession>
<protein>
    <recommendedName>
        <fullName evidence="1">YcaO domain-containing protein</fullName>
    </recommendedName>
</protein>
<keyword evidence="3" id="KW-1185">Reference proteome</keyword>
<sequence>MYGFSFNIGSTAFKKDLKNITCYKNLDYANILGNAIRNTKYGAALCAIGETYERNALIEYNHIQNKTIDAFSLLDNTVYNFSLDELKQKNIFFDSCGCAAHVNSNSCLENAFFEFLERQSFIFWYLSKGKSYKIDKSILHKYNSYNIYFNNFECYEISLLKSFYVVFFIGELKGKIAVSLGSGKNLNTAIISALNELHQMYFSLLNSIRIDDSKPKDYAETYLSIAPERIKKAFDFINENAVNYTGRIEKQYISINNEVKLLNQKYKMNPLVSFLPLNETKINNIKVCKIFDLNWFPSLLPKTFDKKTYDFIESVTGKTLDRRCTYIPFP</sequence>
<organism evidence="2 3">
    <name type="scientific">Treponema putidum</name>
    <dbReference type="NCBI Taxonomy" id="221027"/>
    <lineage>
        <taxon>Bacteria</taxon>
        <taxon>Pseudomonadati</taxon>
        <taxon>Spirochaetota</taxon>
        <taxon>Spirochaetia</taxon>
        <taxon>Spirochaetales</taxon>
        <taxon>Treponemataceae</taxon>
        <taxon>Treponema</taxon>
    </lineage>
</organism>
<reference evidence="2" key="1">
    <citation type="submission" date="2019-04" db="EMBL/GenBank/DDBJ databases">
        <title>Whole genome sequencing of oral phylogroup 2 treponemes.</title>
        <authorList>
            <person name="Chan Y."/>
            <person name="Zeng H.H."/>
            <person name="Yu X.L."/>
            <person name="Leung W.K."/>
            <person name="Watt R.M."/>
        </authorList>
    </citation>
    <scope>NUCLEOTIDE SEQUENCE</scope>
    <source>
        <strain evidence="2">OMZ 847</strain>
    </source>
</reference>
<dbReference type="Proteomes" id="UP001059401">
    <property type="component" value="Chromosome"/>
</dbReference>
<evidence type="ECO:0000259" key="1">
    <source>
        <dbReference type="Pfam" id="PF02624"/>
    </source>
</evidence>
<dbReference type="RefSeq" id="WP_255806226.1">
    <property type="nucleotide sequence ID" value="NZ_CP038802.1"/>
</dbReference>
<evidence type="ECO:0000313" key="2">
    <source>
        <dbReference type="EMBL" id="UTY28349.1"/>
    </source>
</evidence>